<evidence type="ECO:0000256" key="3">
    <source>
        <dbReference type="ARBA" id="ARBA00022525"/>
    </source>
</evidence>
<evidence type="ECO:0000256" key="2">
    <source>
        <dbReference type="ARBA" id="ARBA00010701"/>
    </source>
</evidence>
<dbReference type="SUPFAM" id="SSF53474">
    <property type="entry name" value="alpha/beta-Hydrolases"/>
    <property type="match status" value="1"/>
</dbReference>
<keyword evidence="8" id="KW-1185">Reference proteome</keyword>
<dbReference type="InterPro" id="IPR029058">
    <property type="entry name" value="AB_hydrolase_fold"/>
</dbReference>
<dbReference type="GO" id="GO:0017171">
    <property type="term" value="F:serine hydrolase activity"/>
    <property type="evidence" value="ECO:0007669"/>
    <property type="project" value="TreeGrafter"/>
</dbReference>
<dbReference type="GO" id="GO:0016042">
    <property type="term" value="P:lipid catabolic process"/>
    <property type="evidence" value="ECO:0007669"/>
    <property type="project" value="TreeGrafter"/>
</dbReference>
<organism evidence="7 8">
    <name type="scientific">Acanthoscelides obtectus</name>
    <name type="common">Bean weevil</name>
    <name type="synonym">Bruchus obtectus</name>
    <dbReference type="NCBI Taxonomy" id="200917"/>
    <lineage>
        <taxon>Eukaryota</taxon>
        <taxon>Metazoa</taxon>
        <taxon>Ecdysozoa</taxon>
        <taxon>Arthropoda</taxon>
        <taxon>Hexapoda</taxon>
        <taxon>Insecta</taxon>
        <taxon>Pterygota</taxon>
        <taxon>Neoptera</taxon>
        <taxon>Endopterygota</taxon>
        <taxon>Coleoptera</taxon>
        <taxon>Polyphaga</taxon>
        <taxon>Cucujiformia</taxon>
        <taxon>Chrysomeloidea</taxon>
        <taxon>Chrysomelidae</taxon>
        <taxon>Bruchinae</taxon>
        <taxon>Bruchini</taxon>
        <taxon>Acanthoscelides</taxon>
    </lineage>
</organism>
<evidence type="ECO:0000313" key="7">
    <source>
        <dbReference type="EMBL" id="CAH2006483.1"/>
    </source>
</evidence>
<comment type="similarity">
    <text evidence="2 4">Belongs to the AB hydrolase superfamily. Lipase family.</text>
</comment>
<reference evidence="7" key="1">
    <citation type="submission" date="2022-03" db="EMBL/GenBank/DDBJ databases">
        <authorList>
            <person name="Sayadi A."/>
        </authorList>
    </citation>
    <scope>NUCLEOTIDE SEQUENCE</scope>
</reference>
<protein>
    <recommendedName>
        <fullName evidence="6">Lipase domain-containing protein</fullName>
    </recommendedName>
</protein>
<dbReference type="GO" id="GO:0005615">
    <property type="term" value="C:extracellular space"/>
    <property type="evidence" value="ECO:0007669"/>
    <property type="project" value="TreeGrafter"/>
</dbReference>
<dbReference type="InterPro" id="IPR013818">
    <property type="entry name" value="Lipase"/>
</dbReference>
<dbReference type="Proteomes" id="UP001152888">
    <property type="component" value="Unassembled WGS sequence"/>
</dbReference>
<dbReference type="EMBL" id="CAKOFQ010007689">
    <property type="protein sequence ID" value="CAH2006483.1"/>
    <property type="molecule type" value="Genomic_DNA"/>
</dbReference>
<feature type="domain" description="Lipase" evidence="6">
    <location>
        <begin position="78"/>
        <end position="162"/>
    </location>
</feature>
<evidence type="ECO:0000256" key="1">
    <source>
        <dbReference type="ARBA" id="ARBA00004613"/>
    </source>
</evidence>
<gene>
    <name evidence="7" type="ORF">ACAOBT_LOCUS29113</name>
</gene>
<dbReference type="GO" id="GO:0016298">
    <property type="term" value="F:lipase activity"/>
    <property type="evidence" value="ECO:0007669"/>
    <property type="project" value="InterPro"/>
</dbReference>
<dbReference type="PANTHER" id="PTHR11610:SF173">
    <property type="entry name" value="LIPASE DOMAIN-CONTAINING PROTEIN-RELATED"/>
    <property type="match status" value="1"/>
</dbReference>
<dbReference type="Pfam" id="PF00151">
    <property type="entry name" value="Lipase"/>
    <property type="match status" value="1"/>
</dbReference>
<dbReference type="PANTHER" id="PTHR11610">
    <property type="entry name" value="LIPASE"/>
    <property type="match status" value="1"/>
</dbReference>
<proteinExistence type="inferred from homology"/>
<accession>A0A9P0Q2K0</accession>
<name>A0A9P0Q2K0_ACAOB</name>
<dbReference type="AlphaFoldDB" id="A0A9P0Q2K0"/>
<keyword evidence="5" id="KW-0732">Signal</keyword>
<dbReference type="Gene3D" id="3.40.50.1820">
    <property type="entry name" value="alpha/beta hydrolase"/>
    <property type="match status" value="1"/>
</dbReference>
<dbReference type="InterPro" id="IPR000734">
    <property type="entry name" value="TAG_lipase"/>
</dbReference>
<evidence type="ECO:0000313" key="8">
    <source>
        <dbReference type="Proteomes" id="UP001152888"/>
    </source>
</evidence>
<evidence type="ECO:0000256" key="5">
    <source>
        <dbReference type="SAM" id="SignalP"/>
    </source>
</evidence>
<dbReference type="OrthoDB" id="199913at2759"/>
<comment type="subcellular location">
    <subcellularLocation>
        <location evidence="1">Secreted</location>
    </subcellularLocation>
</comment>
<feature type="chain" id="PRO_5040109598" description="Lipase domain-containing protein" evidence="5">
    <location>
        <begin position="22"/>
        <end position="165"/>
    </location>
</feature>
<comment type="caution">
    <text evidence="7">The sequence shown here is derived from an EMBL/GenBank/DDBJ whole genome shotgun (WGS) entry which is preliminary data.</text>
</comment>
<sequence length="165" mass="18914">MAKIQLFSLVFNILIPASVLQDVFPEEEAKFNPLDRFRFENVDFSLADAVESDVIFKYYSDAYQINPRILTIGSVSGHMDKEAKTVYMIHGYTQDDTDPWFRPLKRELFIQRQFNIVYINWVKAGNKSYDVSSANINPVGKFIADFIVASEVPPGLIHIIGKYPI</sequence>
<feature type="signal peptide" evidence="5">
    <location>
        <begin position="1"/>
        <end position="21"/>
    </location>
</feature>
<evidence type="ECO:0000259" key="6">
    <source>
        <dbReference type="Pfam" id="PF00151"/>
    </source>
</evidence>
<evidence type="ECO:0000256" key="4">
    <source>
        <dbReference type="RuleBase" id="RU004262"/>
    </source>
</evidence>
<keyword evidence="3" id="KW-0964">Secreted</keyword>